<dbReference type="InterPro" id="IPR045180">
    <property type="entry name" value="La_dom_prot"/>
</dbReference>
<keyword evidence="1 2" id="KW-0694">RNA-binding</keyword>
<feature type="compositionally biased region" description="Polar residues" evidence="3">
    <location>
        <begin position="177"/>
        <end position="207"/>
    </location>
</feature>
<feature type="compositionally biased region" description="Low complexity" evidence="3">
    <location>
        <begin position="163"/>
        <end position="176"/>
    </location>
</feature>
<dbReference type="Gene3D" id="1.10.10.10">
    <property type="entry name" value="Winged helix-like DNA-binding domain superfamily/Winged helix DNA-binding domain"/>
    <property type="match status" value="1"/>
</dbReference>
<feature type="compositionally biased region" description="Low complexity" evidence="3">
    <location>
        <begin position="63"/>
        <end position="99"/>
    </location>
</feature>
<feature type="compositionally biased region" description="Low complexity" evidence="3">
    <location>
        <begin position="218"/>
        <end position="230"/>
    </location>
</feature>
<evidence type="ECO:0000256" key="3">
    <source>
        <dbReference type="SAM" id="MobiDB-lite"/>
    </source>
</evidence>
<gene>
    <name evidence="5" type="ORF">PIB30_082101</name>
</gene>
<dbReference type="CDD" id="cd07323">
    <property type="entry name" value="LAM"/>
    <property type="match status" value="1"/>
</dbReference>
<evidence type="ECO:0000256" key="1">
    <source>
        <dbReference type="ARBA" id="ARBA00022884"/>
    </source>
</evidence>
<feature type="region of interest" description="Disordered" evidence="3">
    <location>
        <begin position="1"/>
        <end position="349"/>
    </location>
</feature>
<accession>A0ABU6XQA2</accession>
<dbReference type="InterPro" id="IPR006630">
    <property type="entry name" value="La_HTH"/>
</dbReference>
<feature type="compositionally biased region" description="Polar residues" evidence="3">
    <location>
        <begin position="532"/>
        <end position="549"/>
    </location>
</feature>
<evidence type="ECO:0000259" key="4">
    <source>
        <dbReference type="PROSITE" id="PS50961"/>
    </source>
</evidence>
<dbReference type="SUPFAM" id="SSF46785">
    <property type="entry name" value="Winged helix' DNA-binding domain"/>
    <property type="match status" value="1"/>
</dbReference>
<evidence type="ECO:0000313" key="6">
    <source>
        <dbReference type="Proteomes" id="UP001341840"/>
    </source>
</evidence>
<dbReference type="PANTHER" id="PTHR22792">
    <property type="entry name" value="LUPUS LA PROTEIN-RELATED"/>
    <property type="match status" value="1"/>
</dbReference>
<dbReference type="PROSITE" id="PS50961">
    <property type="entry name" value="HTH_LA"/>
    <property type="match status" value="1"/>
</dbReference>
<comment type="caution">
    <text evidence="5">The sequence shown here is derived from an EMBL/GenBank/DDBJ whole genome shotgun (WGS) entry which is preliminary data.</text>
</comment>
<proteinExistence type="predicted"/>
<dbReference type="SMART" id="SM00715">
    <property type="entry name" value="LA"/>
    <property type="match status" value="1"/>
</dbReference>
<feature type="compositionally biased region" description="Basic and acidic residues" evidence="3">
    <location>
        <begin position="260"/>
        <end position="271"/>
    </location>
</feature>
<keyword evidence="6" id="KW-1185">Reference proteome</keyword>
<dbReference type="Proteomes" id="UP001341840">
    <property type="component" value="Unassembled WGS sequence"/>
</dbReference>
<evidence type="ECO:0000256" key="2">
    <source>
        <dbReference type="PROSITE-ProRule" id="PRU00332"/>
    </source>
</evidence>
<protein>
    <recommendedName>
        <fullName evidence="4">HTH La-type RNA-binding domain-containing protein</fullName>
    </recommendedName>
</protein>
<feature type="region of interest" description="Disordered" evidence="3">
    <location>
        <begin position="525"/>
        <end position="549"/>
    </location>
</feature>
<reference evidence="5 6" key="1">
    <citation type="journal article" date="2023" name="Plants (Basel)">
        <title>Bridging the Gap: Combining Genomics and Transcriptomics Approaches to Understand Stylosanthes scabra, an Orphan Legume from the Brazilian Caatinga.</title>
        <authorList>
            <person name="Ferreira-Neto J.R.C."/>
            <person name="da Silva M.D."/>
            <person name="Binneck E."/>
            <person name="de Melo N.F."/>
            <person name="da Silva R.H."/>
            <person name="de Melo A.L.T.M."/>
            <person name="Pandolfi V."/>
            <person name="Bustamante F.O."/>
            <person name="Brasileiro-Vidal A.C."/>
            <person name="Benko-Iseppon A.M."/>
        </authorList>
    </citation>
    <scope>NUCLEOTIDE SEQUENCE [LARGE SCALE GENOMIC DNA]</scope>
    <source>
        <tissue evidence="5">Leaves</tissue>
    </source>
</reference>
<feature type="domain" description="HTH La-type RNA-binding" evidence="4">
    <location>
        <begin position="401"/>
        <end position="490"/>
    </location>
</feature>
<dbReference type="PANTHER" id="PTHR22792:SF147">
    <property type="entry name" value="LA-RELATED PROTEIN 6 LA RNA-BINDING DOMAIN PROTEIN"/>
    <property type="match status" value="1"/>
</dbReference>
<dbReference type="EMBL" id="JASCZI010212699">
    <property type="protein sequence ID" value="MED6200117.1"/>
    <property type="molecule type" value="Genomic_DNA"/>
</dbReference>
<name>A0ABU6XQA2_9FABA</name>
<dbReference type="InterPro" id="IPR036390">
    <property type="entry name" value="WH_DNA-bd_sf"/>
</dbReference>
<evidence type="ECO:0000313" key="5">
    <source>
        <dbReference type="EMBL" id="MED6200117.1"/>
    </source>
</evidence>
<dbReference type="Pfam" id="PF05383">
    <property type="entry name" value="La"/>
    <property type="match status" value="1"/>
</dbReference>
<feature type="compositionally biased region" description="Basic and acidic residues" evidence="3">
    <location>
        <begin position="312"/>
        <end position="329"/>
    </location>
</feature>
<organism evidence="5 6">
    <name type="scientific">Stylosanthes scabra</name>
    <dbReference type="NCBI Taxonomy" id="79078"/>
    <lineage>
        <taxon>Eukaryota</taxon>
        <taxon>Viridiplantae</taxon>
        <taxon>Streptophyta</taxon>
        <taxon>Embryophyta</taxon>
        <taxon>Tracheophyta</taxon>
        <taxon>Spermatophyta</taxon>
        <taxon>Magnoliopsida</taxon>
        <taxon>eudicotyledons</taxon>
        <taxon>Gunneridae</taxon>
        <taxon>Pentapetalae</taxon>
        <taxon>rosids</taxon>
        <taxon>fabids</taxon>
        <taxon>Fabales</taxon>
        <taxon>Fabaceae</taxon>
        <taxon>Papilionoideae</taxon>
        <taxon>50 kb inversion clade</taxon>
        <taxon>dalbergioids sensu lato</taxon>
        <taxon>Dalbergieae</taxon>
        <taxon>Pterocarpus clade</taxon>
        <taxon>Stylosanthes</taxon>
    </lineage>
</organism>
<dbReference type="InterPro" id="IPR036388">
    <property type="entry name" value="WH-like_DNA-bd_sf"/>
</dbReference>
<feature type="compositionally biased region" description="Polar residues" evidence="3">
    <location>
        <begin position="1"/>
        <end position="12"/>
    </location>
</feature>
<sequence>MVTTTESSSNHHSPPITAMPPAESDSPKFPRKNLPSPWAQVVRGADPESTAGTPQSPPPPPSSASSSSSSLAASVASVPEQLPSSDSSSPKAVAASPPVDNSSVVTAPPDSSDGGEGNAGRSKKPAWNKPSNGVVSESGPVMGGSWPALSESTKGAAKLAAESSSKTALDSSLSTSQAPVTSTAPQIQATSHAKPNSATNYNMPNRQRSMKRGGGSSSVGSGPSSSSFPNAAPPPPPFPVYQVPAPAVSYGNVMPGAPDHSPRDHYRRNTWDARPPVGGFVPPMTEHRGSSRRGNFGSHPRGDGSYHNNYGSRRDHDRANYGNARDAHVHQPGGILRHPPPNTASFVSPSHAGPYANHMGFPGADLLYVSTVPVEPFRGMSFFTSSAPPPPPPPMFFRAETPSPSHVNSMIIKQIEYYFSDVNLVKDEYLRSNMDEQGWVPITLIANFPRVKNLTSNIQLILDSLRGSAIVEVQGDKLRRHNEWIRWLPAAHLRTDSSSVSPSGPRVNNLAADFQAITLEEGAKNEGPAELSSFNQIPNGDNDDAVNNN</sequence>